<gene>
    <name evidence="1" type="ORF">g.8222</name>
</gene>
<sequence length="134" mass="15370">MMVWERSSLGFRMAKLWQIFVQGYNMRRNIKTCSIKRASSVKQKMKAIKRAAPEAKPSTSKPLRLQTNVDVNYMDTSALNDSAVDLLIRNRNAIKGPIEYLDDIRRASSVKEKMEAIKRAASEAKLTTWKHLNL</sequence>
<protein>
    <submittedName>
        <fullName evidence="1">Uncharacterized protein</fullName>
    </submittedName>
</protein>
<evidence type="ECO:0000313" key="1">
    <source>
        <dbReference type="EMBL" id="JAS06542.1"/>
    </source>
</evidence>
<proteinExistence type="predicted"/>
<organism evidence="1">
    <name type="scientific">Clastoptera arizonana</name>
    <name type="common">Arizona spittle bug</name>
    <dbReference type="NCBI Taxonomy" id="38151"/>
    <lineage>
        <taxon>Eukaryota</taxon>
        <taxon>Metazoa</taxon>
        <taxon>Ecdysozoa</taxon>
        <taxon>Arthropoda</taxon>
        <taxon>Hexapoda</taxon>
        <taxon>Insecta</taxon>
        <taxon>Pterygota</taxon>
        <taxon>Neoptera</taxon>
        <taxon>Paraneoptera</taxon>
        <taxon>Hemiptera</taxon>
        <taxon>Auchenorrhyncha</taxon>
        <taxon>Cercopoidea</taxon>
        <taxon>Clastopteridae</taxon>
        <taxon>Clastoptera</taxon>
    </lineage>
</organism>
<name>A0A1B6BZ49_9HEMI</name>
<reference evidence="1" key="1">
    <citation type="submission" date="2015-12" db="EMBL/GenBank/DDBJ databases">
        <title>De novo transcriptome assembly of four potential Pierce s Disease insect vectors from Arizona vineyards.</title>
        <authorList>
            <person name="Tassone E.E."/>
        </authorList>
    </citation>
    <scope>NUCLEOTIDE SEQUENCE</scope>
</reference>
<accession>A0A1B6BZ49</accession>
<dbReference type="AlphaFoldDB" id="A0A1B6BZ49"/>
<dbReference type="EMBL" id="GEDC01030756">
    <property type="protein sequence ID" value="JAS06542.1"/>
    <property type="molecule type" value="Transcribed_RNA"/>
</dbReference>